<evidence type="ECO:0000313" key="3">
    <source>
        <dbReference type="Proteomes" id="UP000290439"/>
    </source>
</evidence>
<evidence type="ECO:0000313" key="2">
    <source>
        <dbReference type="EMBL" id="VFA98941.1"/>
    </source>
</evidence>
<protein>
    <submittedName>
        <fullName evidence="2">Uncharacterized protein</fullName>
    </submittedName>
</protein>
<name>A0A4U8VZE2_9NOCA</name>
<accession>A0A4U8VZE2</accession>
<dbReference type="Proteomes" id="UP000290439">
    <property type="component" value="Chromosome"/>
</dbReference>
<dbReference type="AlphaFoldDB" id="A0A4U8VZE2"/>
<dbReference type="EMBL" id="LR215973">
    <property type="protein sequence ID" value="VFA98941.1"/>
    <property type="molecule type" value="Genomic_DNA"/>
</dbReference>
<organism evidence="2 3">
    <name type="scientific">Nocardia cyriacigeorgica</name>
    <dbReference type="NCBI Taxonomy" id="135487"/>
    <lineage>
        <taxon>Bacteria</taxon>
        <taxon>Bacillati</taxon>
        <taxon>Actinomycetota</taxon>
        <taxon>Actinomycetes</taxon>
        <taxon>Mycobacteriales</taxon>
        <taxon>Nocardiaceae</taxon>
        <taxon>Nocardia</taxon>
    </lineage>
</organism>
<feature type="compositionally biased region" description="Polar residues" evidence="1">
    <location>
        <begin position="70"/>
        <end position="82"/>
    </location>
</feature>
<proteinExistence type="predicted"/>
<feature type="compositionally biased region" description="Basic and acidic residues" evidence="1">
    <location>
        <begin position="1"/>
        <end position="14"/>
    </location>
</feature>
<gene>
    <name evidence="2" type="ORF">NCTC10797_02720</name>
</gene>
<reference evidence="2 3" key="1">
    <citation type="submission" date="2019-02" db="EMBL/GenBank/DDBJ databases">
        <authorList>
            <consortium name="Pathogen Informatics"/>
        </authorList>
    </citation>
    <scope>NUCLEOTIDE SEQUENCE [LARGE SCALE GENOMIC DNA]</scope>
    <source>
        <strain evidence="2 3">3012STDY6756504</strain>
    </source>
</reference>
<feature type="region of interest" description="Disordered" evidence="1">
    <location>
        <begin position="1"/>
        <end position="22"/>
    </location>
</feature>
<feature type="region of interest" description="Disordered" evidence="1">
    <location>
        <begin position="70"/>
        <end position="96"/>
    </location>
</feature>
<evidence type="ECO:0000256" key="1">
    <source>
        <dbReference type="SAM" id="MobiDB-lite"/>
    </source>
</evidence>
<sequence>MTLHVERQTADRGPRPGPRRISAGTRLTALHSTAYRWRPVHIGMDGNIMFHMSRSIFIICIHIPSITFTSSRKPPRRPTTSDCWKYSAPPGSEINV</sequence>